<reference evidence="2" key="1">
    <citation type="submission" date="2014-12" db="EMBL/GenBank/DDBJ databases">
        <title>Complete sequence of plasmid pDB4277 common among urinary Escherichia coli isolates in London.</title>
        <authorList>
            <person name="Bean D.C."/>
            <person name="Nield A."/>
            <person name="Hall L."/>
        </authorList>
    </citation>
    <scope>NUCLEOTIDE SEQUENCE</scope>
    <source>
        <strain evidence="2">DB04277</strain>
        <plasmid evidence="2">pDB4277</plasmid>
    </source>
</reference>
<protein>
    <submittedName>
        <fullName evidence="2">ImpB</fullName>
    </submittedName>
</protein>
<dbReference type="GO" id="GO:0003684">
    <property type="term" value="F:damaged DNA binding"/>
    <property type="evidence" value="ECO:0007669"/>
    <property type="project" value="InterPro"/>
</dbReference>
<organism evidence="2">
    <name type="scientific">Escherichia coli</name>
    <dbReference type="NCBI Taxonomy" id="562"/>
    <lineage>
        <taxon>Bacteria</taxon>
        <taxon>Pseudomonadati</taxon>
        <taxon>Pseudomonadota</taxon>
        <taxon>Gammaproteobacteria</taxon>
        <taxon>Enterobacterales</taxon>
        <taxon>Enterobacteriaceae</taxon>
        <taxon>Escherichia</taxon>
    </lineage>
</organism>
<name>A0A0F6ZLB3_ECOLX</name>
<evidence type="ECO:0000259" key="1">
    <source>
        <dbReference type="Pfam" id="PF11799"/>
    </source>
</evidence>
<dbReference type="AlphaFoldDB" id="A0A0F6ZLB3"/>
<evidence type="ECO:0000313" key="2">
    <source>
        <dbReference type="EMBL" id="AKF40502.1"/>
    </source>
</evidence>
<dbReference type="Pfam" id="PF11799">
    <property type="entry name" value="IMS_C"/>
    <property type="match status" value="1"/>
</dbReference>
<gene>
    <name evidence="2" type="primary">impB</name>
</gene>
<geneLocation type="plasmid" evidence="2">
    <name>pDB4277</name>
</geneLocation>
<keyword evidence="2" id="KW-0614">Plasmid</keyword>
<sequence>MHQAVVQYAERAAEKLRGERQYCRQVTTFVRTSP</sequence>
<dbReference type="EMBL" id="KP398867">
    <property type="protein sequence ID" value="AKF40502.1"/>
    <property type="molecule type" value="Genomic_DNA"/>
</dbReference>
<dbReference type="GO" id="GO:0006281">
    <property type="term" value="P:DNA repair"/>
    <property type="evidence" value="ECO:0007669"/>
    <property type="project" value="InterPro"/>
</dbReference>
<feature type="domain" description="DNA polymerase Y-family little finger" evidence="1">
    <location>
        <begin position="2"/>
        <end position="34"/>
    </location>
</feature>
<accession>A0A0F6ZLB3</accession>
<dbReference type="InterPro" id="IPR017961">
    <property type="entry name" value="DNA_pol_Y-fam_little_finger"/>
</dbReference>
<proteinExistence type="predicted"/>